<comment type="function">
    <text evidence="9">Part of the tripartite ATP-independent periplasmic (TRAP) transport system.</text>
</comment>
<evidence type="ECO:0000313" key="12">
    <source>
        <dbReference type="Proteomes" id="UP000664096"/>
    </source>
</evidence>
<evidence type="ECO:0000256" key="9">
    <source>
        <dbReference type="RuleBase" id="RU369079"/>
    </source>
</evidence>
<feature type="domain" description="Tripartite ATP-independent periplasmic transporters DctQ component" evidence="10">
    <location>
        <begin position="40"/>
        <end position="170"/>
    </location>
</feature>
<evidence type="ECO:0000256" key="2">
    <source>
        <dbReference type="ARBA" id="ARBA00022448"/>
    </source>
</evidence>
<accession>A0A939E8U4</accession>
<reference evidence="11" key="1">
    <citation type="submission" date="2020-12" db="EMBL/GenBank/DDBJ databases">
        <title>Oil enriched cultivation method for isolating marine PHA-producing bacteria.</title>
        <authorList>
            <person name="Zheng W."/>
            <person name="Yu S."/>
            <person name="Huang Y."/>
        </authorList>
    </citation>
    <scope>NUCLEOTIDE SEQUENCE</scope>
    <source>
        <strain evidence="11">SY-2-12</strain>
    </source>
</reference>
<keyword evidence="3" id="KW-1003">Cell membrane</keyword>
<dbReference type="PANTHER" id="PTHR35011">
    <property type="entry name" value="2,3-DIKETO-L-GULONATE TRAP TRANSPORTER SMALL PERMEASE PROTEIN YIAM"/>
    <property type="match status" value="1"/>
</dbReference>
<evidence type="ECO:0000256" key="1">
    <source>
        <dbReference type="ARBA" id="ARBA00004429"/>
    </source>
</evidence>
<feature type="transmembrane region" description="Helical" evidence="9">
    <location>
        <begin position="21"/>
        <end position="51"/>
    </location>
</feature>
<dbReference type="Proteomes" id="UP000664096">
    <property type="component" value="Unassembled WGS sequence"/>
</dbReference>
<keyword evidence="6 9" id="KW-1133">Transmembrane helix</keyword>
<comment type="similarity">
    <text evidence="8 9">Belongs to the TRAP transporter small permease family.</text>
</comment>
<keyword evidence="4 9" id="KW-0997">Cell inner membrane</keyword>
<protein>
    <recommendedName>
        <fullName evidence="9">TRAP transporter small permease protein</fullName>
    </recommendedName>
</protein>
<organism evidence="11 12">
    <name type="scientific">Roseibium aggregatum</name>
    <dbReference type="NCBI Taxonomy" id="187304"/>
    <lineage>
        <taxon>Bacteria</taxon>
        <taxon>Pseudomonadati</taxon>
        <taxon>Pseudomonadota</taxon>
        <taxon>Alphaproteobacteria</taxon>
        <taxon>Hyphomicrobiales</taxon>
        <taxon>Stappiaceae</taxon>
        <taxon>Roseibium</taxon>
    </lineage>
</organism>
<dbReference type="PANTHER" id="PTHR35011:SF10">
    <property type="entry name" value="TRAP TRANSPORTER SMALL PERMEASE PROTEIN"/>
    <property type="match status" value="1"/>
</dbReference>
<evidence type="ECO:0000259" key="10">
    <source>
        <dbReference type="Pfam" id="PF04290"/>
    </source>
</evidence>
<evidence type="ECO:0000256" key="5">
    <source>
        <dbReference type="ARBA" id="ARBA00022692"/>
    </source>
</evidence>
<evidence type="ECO:0000313" key="11">
    <source>
        <dbReference type="EMBL" id="MBN9668732.1"/>
    </source>
</evidence>
<evidence type="ECO:0000256" key="3">
    <source>
        <dbReference type="ARBA" id="ARBA00022475"/>
    </source>
</evidence>
<dbReference type="AlphaFoldDB" id="A0A939E8U4"/>
<dbReference type="GO" id="GO:0022857">
    <property type="term" value="F:transmembrane transporter activity"/>
    <property type="evidence" value="ECO:0007669"/>
    <property type="project" value="UniProtKB-UniRule"/>
</dbReference>
<dbReference type="Pfam" id="PF04290">
    <property type="entry name" value="DctQ"/>
    <property type="match status" value="1"/>
</dbReference>
<evidence type="ECO:0000256" key="7">
    <source>
        <dbReference type="ARBA" id="ARBA00023136"/>
    </source>
</evidence>
<evidence type="ECO:0000256" key="6">
    <source>
        <dbReference type="ARBA" id="ARBA00022989"/>
    </source>
</evidence>
<dbReference type="InterPro" id="IPR007387">
    <property type="entry name" value="TRAP_DctQ"/>
</dbReference>
<feature type="transmembrane region" description="Helical" evidence="9">
    <location>
        <begin position="142"/>
        <end position="160"/>
    </location>
</feature>
<proteinExistence type="inferred from homology"/>
<feature type="transmembrane region" description="Helical" evidence="9">
    <location>
        <begin position="101"/>
        <end position="122"/>
    </location>
</feature>
<keyword evidence="5 9" id="KW-0812">Transmembrane</keyword>
<feature type="transmembrane region" description="Helical" evidence="9">
    <location>
        <begin position="63"/>
        <end position="80"/>
    </location>
</feature>
<dbReference type="InterPro" id="IPR055348">
    <property type="entry name" value="DctQ"/>
</dbReference>
<dbReference type="EMBL" id="JAEKJZ010000001">
    <property type="protein sequence ID" value="MBN9668732.1"/>
    <property type="molecule type" value="Genomic_DNA"/>
</dbReference>
<dbReference type="GO" id="GO:0005886">
    <property type="term" value="C:plasma membrane"/>
    <property type="evidence" value="ECO:0007669"/>
    <property type="project" value="UniProtKB-SubCell"/>
</dbReference>
<comment type="subcellular location">
    <subcellularLocation>
        <location evidence="1 9">Cell inner membrane</location>
        <topology evidence="1 9">Multi-pass membrane protein</topology>
    </subcellularLocation>
</comment>
<dbReference type="GO" id="GO:0015740">
    <property type="term" value="P:C4-dicarboxylate transport"/>
    <property type="evidence" value="ECO:0007669"/>
    <property type="project" value="TreeGrafter"/>
</dbReference>
<sequence length="180" mass="19778">MAGQSFAVAARTGNNPFLRAVAAVSTFAGWCSAAMIVAAVAITCQMIFVRFVLNGSTVWQTEAVIYLVIAATLIGLPYVQRLRGHVNVDLVPLSLAPKPRFFLALLTSILSIALIATMLWYGYEYWHFAWSRGWRSGTVWDVQLWIPYLSLPIGFGLLLLQQIADLVAVLTGTDKPFGLE</sequence>
<keyword evidence="2 9" id="KW-0813">Transport</keyword>
<comment type="caution">
    <text evidence="11">The sequence shown here is derived from an EMBL/GenBank/DDBJ whole genome shotgun (WGS) entry which is preliminary data.</text>
</comment>
<gene>
    <name evidence="11" type="ORF">JF539_00190</name>
</gene>
<name>A0A939E8U4_9HYPH</name>
<comment type="subunit">
    <text evidence="9">The complex comprises the extracytoplasmic solute receptor protein and the two transmembrane proteins.</text>
</comment>
<evidence type="ECO:0000256" key="4">
    <source>
        <dbReference type="ARBA" id="ARBA00022519"/>
    </source>
</evidence>
<evidence type="ECO:0000256" key="8">
    <source>
        <dbReference type="ARBA" id="ARBA00038436"/>
    </source>
</evidence>
<dbReference type="RefSeq" id="WP_207137901.1">
    <property type="nucleotide sequence ID" value="NZ_JAEKJZ010000001.1"/>
</dbReference>
<keyword evidence="7 9" id="KW-0472">Membrane</keyword>